<organism evidence="7 8">
    <name type="scientific">Subtercola boreus</name>
    <dbReference type="NCBI Taxonomy" id="120213"/>
    <lineage>
        <taxon>Bacteria</taxon>
        <taxon>Bacillati</taxon>
        <taxon>Actinomycetota</taxon>
        <taxon>Actinomycetes</taxon>
        <taxon>Micrococcales</taxon>
        <taxon>Microbacteriaceae</taxon>
        <taxon>Subtercola</taxon>
    </lineage>
</organism>
<evidence type="ECO:0000256" key="1">
    <source>
        <dbReference type="ARBA" id="ARBA00004141"/>
    </source>
</evidence>
<evidence type="ECO:0000256" key="2">
    <source>
        <dbReference type="ARBA" id="ARBA00008130"/>
    </source>
</evidence>
<dbReference type="EMBL" id="NBXB01000045">
    <property type="protein sequence ID" value="RFA12077.1"/>
    <property type="molecule type" value="Genomic_DNA"/>
</dbReference>
<dbReference type="GO" id="GO:0016020">
    <property type="term" value="C:membrane"/>
    <property type="evidence" value="ECO:0007669"/>
    <property type="project" value="UniProtKB-SubCell"/>
</dbReference>
<dbReference type="AlphaFoldDB" id="A0A3E0VT63"/>
<protein>
    <recommendedName>
        <fullName evidence="9">Rhodopsin</fullName>
    </recommendedName>
</protein>
<feature type="transmembrane region" description="Helical" evidence="6">
    <location>
        <begin position="106"/>
        <end position="127"/>
    </location>
</feature>
<feature type="transmembrane region" description="Helical" evidence="6">
    <location>
        <begin position="139"/>
        <end position="159"/>
    </location>
</feature>
<dbReference type="InterPro" id="IPR001425">
    <property type="entry name" value="Arc/bac/fun_rhodopsins"/>
</dbReference>
<dbReference type="SUPFAM" id="SSF81321">
    <property type="entry name" value="Family A G protein-coupled receptor-like"/>
    <property type="match status" value="1"/>
</dbReference>
<comment type="subcellular location">
    <subcellularLocation>
        <location evidence="1">Membrane</location>
        <topology evidence="1">Multi-pass membrane protein</topology>
    </subcellularLocation>
</comment>
<sequence>MSPERRIALRNNCVSVAWGATLTQAERQLVFYVLVVAALAFLAGLIRTAVTRNEIGSRYRSAVTARLAMLAVAFGSHLLILVTFLTSYDHDGVVWTPNDNAVNIFAARYMEWSVSVPLLCIELLAVCAVGGRQARRDQAVAVFASFAMVFCGFLGSMVIDDGTNAAEFIIWA</sequence>
<feature type="transmembrane region" description="Helical" evidence="6">
    <location>
        <begin position="67"/>
        <end position="86"/>
    </location>
</feature>
<dbReference type="Gene3D" id="1.20.1070.10">
    <property type="entry name" value="Rhodopsin 7-helix transmembrane proteins"/>
    <property type="match status" value="1"/>
</dbReference>
<dbReference type="OrthoDB" id="30586at2"/>
<proteinExistence type="inferred from homology"/>
<name>A0A3E0VT63_9MICO</name>
<evidence type="ECO:0000256" key="5">
    <source>
        <dbReference type="ARBA" id="ARBA00023136"/>
    </source>
</evidence>
<reference evidence="7 8" key="1">
    <citation type="submission" date="2017-04" db="EMBL/GenBank/DDBJ databases">
        <title>Comparative genome analysis of Subtercola boreus.</title>
        <authorList>
            <person name="Cho Y.-J."/>
            <person name="Cho A."/>
            <person name="Kim O.-S."/>
            <person name="Lee J.-I."/>
        </authorList>
    </citation>
    <scope>NUCLEOTIDE SEQUENCE [LARGE SCALE GENOMIC DNA]</scope>
    <source>
        <strain evidence="7 8">P27479</strain>
    </source>
</reference>
<gene>
    <name evidence="7" type="ORF">B7R22_16710</name>
</gene>
<evidence type="ECO:0000256" key="6">
    <source>
        <dbReference type="SAM" id="Phobius"/>
    </source>
</evidence>
<evidence type="ECO:0008006" key="9">
    <source>
        <dbReference type="Google" id="ProtNLM"/>
    </source>
</evidence>
<evidence type="ECO:0000256" key="3">
    <source>
        <dbReference type="ARBA" id="ARBA00022692"/>
    </source>
</evidence>
<dbReference type="Proteomes" id="UP000256541">
    <property type="component" value="Unassembled WGS sequence"/>
</dbReference>
<accession>A0A3E0VT63</accession>
<evidence type="ECO:0000313" key="7">
    <source>
        <dbReference type="EMBL" id="RFA12077.1"/>
    </source>
</evidence>
<keyword evidence="3 6" id="KW-0812">Transmembrane</keyword>
<evidence type="ECO:0000313" key="8">
    <source>
        <dbReference type="Proteomes" id="UP000256541"/>
    </source>
</evidence>
<comment type="similarity">
    <text evidence="2">Belongs to the archaeal/bacterial/fungal opsin family.</text>
</comment>
<keyword evidence="5 6" id="KW-0472">Membrane</keyword>
<feature type="transmembrane region" description="Helical" evidence="6">
    <location>
        <begin position="29"/>
        <end position="46"/>
    </location>
</feature>
<keyword evidence="4 6" id="KW-1133">Transmembrane helix</keyword>
<comment type="caution">
    <text evidence="7">The sequence shown here is derived from an EMBL/GenBank/DDBJ whole genome shotgun (WGS) entry which is preliminary data.</text>
</comment>
<evidence type="ECO:0000256" key="4">
    <source>
        <dbReference type="ARBA" id="ARBA00022989"/>
    </source>
</evidence>
<dbReference type="Pfam" id="PF01036">
    <property type="entry name" value="Bac_rhodopsin"/>
    <property type="match status" value="1"/>
</dbReference>